<accession>A0A6M3M1B4</accession>
<evidence type="ECO:0000313" key="2">
    <source>
        <dbReference type="EMBL" id="QJB04384.1"/>
    </source>
</evidence>
<proteinExistence type="predicted"/>
<reference evidence="1" key="1">
    <citation type="submission" date="2020-03" db="EMBL/GenBank/DDBJ databases">
        <title>The deep terrestrial virosphere.</title>
        <authorList>
            <person name="Holmfeldt K."/>
            <person name="Nilsson E."/>
            <person name="Simone D."/>
            <person name="Lopez-Fernandez M."/>
            <person name="Wu X."/>
            <person name="de Brujin I."/>
            <person name="Lundin D."/>
            <person name="Andersson A."/>
            <person name="Bertilsson S."/>
            <person name="Dopson M."/>
        </authorList>
    </citation>
    <scope>NUCLEOTIDE SEQUENCE</scope>
    <source>
        <strain evidence="1">MM171A00920</strain>
        <strain evidence="2">MM171B00326</strain>
    </source>
</reference>
<dbReference type="AlphaFoldDB" id="A0A6M3M1B4"/>
<dbReference type="EMBL" id="MT143881">
    <property type="protein sequence ID" value="QJB04384.1"/>
    <property type="molecule type" value="Genomic_DNA"/>
</dbReference>
<organism evidence="1">
    <name type="scientific">viral metagenome</name>
    <dbReference type="NCBI Taxonomy" id="1070528"/>
    <lineage>
        <taxon>unclassified sequences</taxon>
        <taxon>metagenomes</taxon>
        <taxon>organismal metagenomes</taxon>
    </lineage>
</organism>
<evidence type="ECO:0000313" key="1">
    <source>
        <dbReference type="EMBL" id="QJA99694.1"/>
    </source>
</evidence>
<sequence>MNESEKDELRQKEKARRMKEKLLRLPVNDVILEVQKGVIDINDVFKAIDEKLKEKKNG</sequence>
<protein>
    <submittedName>
        <fullName evidence="1">Uncharacterized protein</fullName>
    </submittedName>
</protein>
<name>A0A6M3M1B4_9ZZZZ</name>
<dbReference type="EMBL" id="MT143663">
    <property type="protein sequence ID" value="QJA99694.1"/>
    <property type="molecule type" value="Genomic_DNA"/>
</dbReference>
<gene>
    <name evidence="1" type="ORF">MM171A00920_0012</name>
    <name evidence="2" type="ORF">MM171B00326_0019</name>
</gene>